<feature type="binding site" evidence="14">
    <location>
        <position position="151"/>
    </location>
    <ligand>
        <name>[4Fe-4S] cluster</name>
        <dbReference type="ChEBI" id="CHEBI:49883"/>
    </ligand>
</feature>
<keyword evidence="2 14" id="KW-0963">Cytoplasm</keyword>
<evidence type="ECO:0000256" key="6">
    <source>
        <dbReference type="ARBA" id="ARBA00023014"/>
    </source>
</evidence>
<dbReference type="GO" id="GO:0019344">
    <property type="term" value="P:cysteine biosynthetic process"/>
    <property type="evidence" value="ECO:0007669"/>
    <property type="project" value="InterPro"/>
</dbReference>
<dbReference type="InterPro" id="IPR014729">
    <property type="entry name" value="Rossmann-like_a/b/a_fold"/>
</dbReference>
<dbReference type="GO" id="GO:0051539">
    <property type="term" value="F:4 iron, 4 sulfur cluster binding"/>
    <property type="evidence" value="ECO:0007669"/>
    <property type="project" value="UniProtKB-UniRule"/>
</dbReference>
<comment type="catalytic activity">
    <reaction evidence="13 14">
        <text>[thioredoxin]-disulfide + sulfite + AMP + 2 H(+) = adenosine 5'-phosphosulfate + [thioredoxin]-dithiol</text>
        <dbReference type="Rhea" id="RHEA:21976"/>
        <dbReference type="Rhea" id="RHEA-COMP:10698"/>
        <dbReference type="Rhea" id="RHEA-COMP:10700"/>
        <dbReference type="ChEBI" id="CHEBI:15378"/>
        <dbReference type="ChEBI" id="CHEBI:17359"/>
        <dbReference type="ChEBI" id="CHEBI:29950"/>
        <dbReference type="ChEBI" id="CHEBI:50058"/>
        <dbReference type="ChEBI" id="CHEBI:58243"/>
        <dbReference type="ChEBI" id="CHEBI:456215"/>
        <dbReference type="EC" id="1.8.4.10"/>
    </reaction>
</comment>
<dbReference type="InterPro" id="IPR002500">
    <property type="entry name" value="PAPS_reduct_dom"/>
</dbReference>
<evidence type="ECO:0000313" key="17">
    <source>
        <dbReference type="Proteomes" id="UP000608345"/>
    </source>
</evidence>
<evidence type="ECO:0000256" key="3">
    <source>
        <dbReference type="ARBA" id="ARBA00022723"/>
    </source>
</evidence>
<evidence type="ECO:0000256" key="8">
    <source>
        <dbReference type="ARBA" id="ARBA00024327"/>
    </source>
</evidence>
<dbReference type="GO" id="GO:0005737">
    <property type="term" value="C:cytoplasm"/>
    <property type="evidence" value="ECO:0007669"/>
    <property type="project" value="UniProtKB-SubCell"/>
</dbReference>
<dbReference type="GO" id="GO:0019379">
    <property type="term" value="P:sulfate assimilation, phosphoadenylyl sulfate reduction by phosphoadenylyl-sulfate reductase (thioredoxin)"/>
    <property type="evidence" value="ECO:0007669"/>
    <property type="project" value="UniProtKB-UniRule"/>
</dbReference>
<evidence type="ECO:0000313" key="16">
    <source>
        <dbReference type="EMBL" id="GGW90877.1"/>
    </source>
</evidence>
<evidence type="ECO:0000256" key="4">
    <source>
        <dbReference type="ARBA" id="ARBA00023002"/>
    </source>
</evidence>
<feature type="binding site" evidence="14">
    <location>
        <position position="236"/>
    </location>
    <ligand>
        <name>[4Fe-4S] cluster</name>
        <dbReference type="ChEBI" id="CHEBI:49883"/>
    </ligand>
</feature>
<dbReference type="EMBL" id="BMYS01000016">
    <property type="protein sequence ID" value="GGW90877.1"/>
    <property type="molecule type" value="Genomic_DNA"/>
</dbReference>
<evidence type="ECO:0000256" key="13">
    <source>
        <dbReference type="ARBA" id="ARBA00048441"/>
    </source>
</evidence>
<feature type="binding site" evidence="14">
    <location>
        <position position="150"/>
    </location>
    <ligand>
        <name>[4Fe-4S] cluster</name>
        <dbReference type="ChEBI" id="CHEBI:49883"/>
    </ligand>
</feature>
<evidence type="ECO:0000256" key="9">
    <source>
        <dbReference type="ARBA" id="ARBA00024386"/>
    </source>
</evidence>
<protein>
    <recommendedName>
        <fullName evidence="10 14">Adenosine 5'-phosphosulfate reductase</fullName>
        <shortName evidence="14">APS reductase</shortName>
        <ecNumber evidence="9 14">1.8.4.10</ecNumber>
    </recommendedName>
    <alternativeName>
        <fullName evidence="12 14">5'-adenylylsulfate reductase</fullName>
    </alternativeName>
    <alternativeName>
        <fullName evidence="11 14">Thioredoxin-dependent 5'-adenylylsulfate reductase</fullName>
    </alternativeName>
</protein>
<dbReference type="GO" id="GO:0043866">
    <property type="term" value="F:adenylyl-sulfate reductase (thioredoxin) activity"/>
    <property type="evidence" value="ECO:0007669"/>
    <property type="project" value="UniProtKB-EC"/>
</dbReference>
<dbReference type="Gene3D" id="3.40.50.620">
    <property type="entry name" value="HUPs"/>
    <property type="match status" value="1"/>
</dbReference>
<keyword evidence="3 14" id="KW-0479">Metal-binding</keyword>
<accession>A0A918JP86</accession>
<comment type="function">
    <text evidence="7 14">Catalyzes the formation of sulfite from adenosine 5'-phosphosulfate (APS) using thioredoxin as an electron donor.</text>
</comment>
<feature type="binding site" evidence="14">
    <location>
        <position position="233"/>
    </location>
    <ligand>
        <name>[4Fe-4S] cluster</name>
        <dbReference type="ChEBI" id="CHEBI:49883"/>
    </ligand>
</feature>
<feature type="domain" description="Phosphoadenosine phosphosulphate reductase" evidence="15">
    <location>
        <begin position="62"/>
        <end position="238"/>
    </location>
</feature>
<comment type="pathway">
    <text evidence="8 14">Sulfur metabolism; hydrogen sulfide biosynthesis; sulfite from sulfate.</text>
</comment>
<dbReference type="GO" id="GO:0004604">
    <property type="term" value="F:phosphoadenylyl-sulfate reductase (thioredoxin) activity"/>
    <property type="evidence" value="ECO:0007669"/>
    <property type="project" value="UniProtKB-UniRule"/>
</dbReference>
<organism evidence="16 17">
    <name type="scientific">Advenella faeciporci</name>
    <dbReference type="NCBI Taxonomy" id="797535"/>
    <lineage>
        <taxon>Bacteria</taxon>
        <taxon>Pseudomonadati</taxon>
        <taxon>Pseudomonadota</taxon>
        <taxon>Betaproteobacteria</taxon>
        <taxon>Burkholderiales</taxon>
        <taxon>Alcaligenaceae</taxon>
    </lineage>
</organism>
<reference evidence="16" key="2">
    <citation type="submission" date="2020-09" db="EMBL/GenBank/DDBJ databases">
        <authorList>
            <person name="Sun Q."/>
            <person name="Kim S."/>
        </authorList>
    </citation>
    <scope>NUCLEOTIDE SEQUENCE</scope>
    <source>
        <strain evidence="16">KCTC 23732</strain>
    </source>
</reference>
<dbReference type="NCBIfam" id="TIGR02055">
    <property type="entry name" value="APS_reductase"/>
    <property type="match status" value="1"/>
</dbReference>
<dbReference type="InterPro" id="IPR011798">
    <property type="entry name" value="APS_reductase"/>
</dbReference>
<dbReference type="EC" id="1.8.4.10" evidence="9 14"/>
<dbReference type="PIRSF" id="PIRSF000857">
    <property type="entry name" value="PAPS_reductase"/>
    <property type="match status" value="1"/>
</dbReference>
<evidence type="ECO:0000256" key="11">
    <source>
        <dbReference type="ARBA" id="ARBA00030894"/>
    </source>
</evidence>
<dbReference type="GO" id="GO:0070814">
    <property type="term" value="P:hydrogen sulfide biosynthetic process"/>
    <property type="evidence" value="ECO:0007669"/>
    <property type="project" value="UniProtKB-UniRule"/>
</dbReference>
<dbReference type="InterPro" id="IPR004511">
    <property type="entry name" value="PAPS/APS_Rdtase"/>
</dbReference>
<evidence type="ECO:0000256" key="14">
    <source>
        <dbReference type="HAMAP-Rule" id="MF_00063"/>
    </source>
</evidence>
<comment type="subcellular location">
    <subcellularLocation>
        <location evidence="14">Cytoplasm</location>
    </subcellularLocation>
</comment>
<evidence type="ECO:0000256" key="2">
    <source>
        <dbReference type="ARBA" id="ARBA00022490"/>
    </source>
</evidence>
<keyword evidence="17" id="KW-1185">Reference proteome</keyword>
<keyword evidence="5 14" id="KW-0408">Iron</keyword>
<dbReference type="GO" id="GO:0046872">
    <property type="term" value="F:metal ion binding"/>
    <property type="evidence" value="ECO:0007669"/>
    <property type="project" value="UniProtKB-KW"/>
</dbReference>
<sequence>MVFEFRLIMSLLTASDFSGGFERPLLWSPTKGSVGATLLQDKRAVLAERLRLIAVSHSRVRLASSLSAEDQVLADIILTELKNTGNQNIDIFTLETGRLHQETLALLEQVKQRYGYEIKLYRPEAGQVAKYVNTYGLNGFYDSLEARKKCCQIRKIVPLDQALSQADAWITGQRREQSVTRTELALQEQDTARNILKYNPLFDWSEAEIWAYVDLYDLPVNVLHDQGYPSIGCEPCTKAVRAGEDPRAGRWWWESQDSKECGLHVSPAPTA</sequence>
<evidence type="ECO:0000259" key="15">
    <source>
        <dbReference type="Pfam" id="PF01507"/>
    </source>
</evidence>
<dbReference type="AlphaFoldDB" id="A0A918JP86"/>
<dbReference type="PANTHER" id="PTHR46482:SF9">
    <property type="entry name" value="5'-ADENYLYLSULFATE REDUCTASE 1, CHLOROPLASTIC"/>
    <property type="match status" value="1"/>
</dbReference>
<dbReference type="SUPFAM" id="SSF52402">
    <property type="entry name" value="Adenine nucleotide alpha hydrolases-like"/>
    <property type="match status" value="1"/>
</dbReference>
<evidence type="ECO:0000256" key="10">
    <source>
        <dbReference type="ARBA" id="ARBA00029514"/>
    </source>
</evidence>
<keyword evidence="4 14" id="KW-0560">Oxidoreductase</keyword>
<reference evidence="16" key="1">
    <citation type="journal article" date="2014" name="Int. J. Syst. Evol. Microbiol.">
        <title>Complete genome sequence of Corynebacterium casei LMG S-19264T (=DSM 44701T), isolated from a smear-ripened cheese.</title>
        <authorList>
            <consortium name="US DOE Joint Genome Institute (JGI-PGF)"/>
            <person name="Walter F."/>
            <person name="Albersmeier A."/>
            <person name="Kalinowski J."/>
            <person name="Ruckert C."/>
        </authorList>
    </citation>
    <scope>NUCLEOTIDE SEQUENCE</scope>
    <source>
        <strain evidence="16">KCTC 23732</strain>
    </source>
</reference>
<evidence type="ECO:0000256" key="5">
    <source>
        <dbReference type="ARBA" id="ARBA00023004"/>
    </source>
</evidence>
<gene>
    <name evidence="14" type="primary">cysH</name>
    <name evidence="16" type="ORF">GCM10011450_21310</name>
</gene>
<dbReference type="Proteomes" id="UP000608345">
    <property type="component" value="Unassembled WGS sequence"/>
</dbReference>
<dbReference type="PANTHER" id="PTHR46482">
    <property type="entry name" value="5'-ADENYLYLSULFATE REDUCTASE 3, CHLOROPLASTIC"/>
    <property type="match status" value="1"/>
</dbReference>
<dbReference type="CDD" id="cd23945">
    <property type="entry name" value="PAPS_reductase"/>
    <property type="match status" value="1"/>
</dbReference>
<name>A0A918JP86_9BURK</name>
<dbReference type="NCBIfam" id="NF002537">
    <property type="entry name" value="PRK02090.1"/>
    <property type="match status" value="1"/>
</dbReference>
<comment type="cofactor">
    <cofactor evidence="14">
        <name>[4Fe-4S] cluster</name>
        <dbReference type="ChEBI" id="CHEBI:49883"/>
    </cofactor>
    <text evidence="14">Binds 1 [4Fe-4S] cluster per subunit.</text>
</comment>
<proteinExistence type="inferred from homology"/>
<keyword evidence="6 14" id="KW-0411">Iron-sulfur</keyword>
<evidence type="ECO:0000256" key="7">
    <source>
        <dbReference type="ARBA" id="ARBA00024298"/>
    </source>
</evidence>
<comment type="similarity">
    <text evidence="1 14">Belongs to the PAPS reductase family. CysH subfamily.</text>
</comment>
<dbReference type="Pfam" id="PF01507">
    <property type="entry name" value="PAPS_reduct"/>
    <property type="match status" value="1"/>
</dbReference>
<evidence type="ECO:0000256" key="1">
    <source>
        <dbReference type="ARBA" id="ARBA00009732"/>
    </source>
</evidence>
<dbReference type="HAMAP" id="MF_00063">
    <property type="entry name" value="CysH"/>
    <property type="match status" value="1"/>
</dbReference>
<evidence type="ECO:0000256" key="12">
    <source>
        <dbReference type="ARBA" id="ARBA00032041"/>
    </source>
</evidence>
<comment type="caution">
    <text evidence="16">The sequence shown here is derived from an EMBL/GenBank/DDBJ whole genome shotgun (WGS) entry which is preliminary data.</text>
</comment>
<feature type="active site" description="Nucleophile; cysteine thiosulfonate intermediate" evidence="14">
    <location>
        <position position="261"/>
    </location>
</feature>